<accession>A0ABW3FQY1</accession>
<name>A0ABW3FQY1_9PSEU</name>
<keyword evidence="3" id="KW-1185">Reference proteome</keyword>
<sequence>MGKGSRTGNVLSNRAIGIGAVVVVVVTVGSMGLLLFLLRGAEPQVLLEVVRTSTSIGAGTGGGAALWLAARKQRSTELDLAQKGHDATETQVTDLYGKAAEQLGNDKAPVRLAGIYALERLANGHPAHRHTIVDLICAYLRMPFDPADDPQEREVRQVAQNVLISHLRADAESFWPDIVLNLAGATLSTFTCTRCRVRSATFAGAEFVGPAVFRGTEFAEHADFRNVRFTGLGDFRRVTFGGEGVTFRGARFEGEVDFGTHTEAALTGALVAGTNGVRRKWPAHWDEQPATEHPGWCALVFTGGSGEGGTGGEPVAS</sequence>
<keyword evidence="1" id="KW-1133">Transmembrane helix</keyword>
<evidence type="ECO:0000313" key="3">
    <source>
        <dbReference type="Proteomes" id="UP001597018"/>
    </source>
</evidence>
<evidence type="ECO:0000313" key="2">
    <source>
        <dbReference type="EMBL" id="MFD0920956.1"/>
    </source>
</evidence>
<organism evidence="2 3">
    <name type="scientific">Saccharopolyspora rosea</name>
    <dbReference type="NCBI Taxonomy" id="524884"/>
    <lineage>
        <taxon>Bacteria</taxon>
        <taxon>Bacillati</taxon>
        <taxon>Actinomycetota</taxon>
        <taxon>Actinomycetes</taxon>
        <taxon>Pseudonocardiales</taxon>
        <taxon>Pseudonocardiaceae</taxon>
        <taxon>Saccharopolyspora</taxon>
    </lineage>
</organism>
<keyword evidence="1" id="KW-0812">Transmembrane</keyword>
<protein>
    <submittedName>
        <fullName evidence="2">Pentapeptide repeat-containing protein</fullName>
    </submittedName>
</protein>
<dbReference type="InterPro" id="IPR001646">
    <property type="entry name" value="5peptide_repeat"/>
</dbReference>
<dbReference type="Pfam" id="PF13576">
    <property type="entry name" value="Pentapeptide_3"/>
    <property type="match status" value="1"/>
</dbReference>
<dbReference type="RefSeq" id="WP_263250449.1">
    <property type="nucleotide sequence ID" value="NZ_CP102826.1"/>
</dbReference>
<proteinExistence type="predicted"/>
<dbReference type="Gene3D" id="2.160.20.80">
    <property type="entry name" value="E3 ubiquitin-protein ligase SopA"/>
    <property type="match status" value="1"/>
</dbReference>
<dbReference type="EMBL" id="JBHTIW010000009">
    <property type="protein sequence ID" value="MFD0920956.1"/>
    <property type="molecule type" value="Genomic_DNA"/>
</dbReference>
<keyword evidence="1" id="KW-0472">Membrane</keyword>
<dbReference type="Proteomes" id="UP001597018">
    <property type="component" value="Unassembled WGS sequence"/>
</dbReference>
<gene>
    <name evidence="2" type="ORF">ACFQ16_14490</name>
</gene>
<comment type="caution">
    <text evidence="2">The sequence shown here is derived from an EMBL/GenBank/DDBJ whole genome shotgun (WGS) entry which is preliminary data.</text>
</comment>
<evidence type="ECO:0000256" key="1">
    <source>
        <dbReference type="SAM" id="Phobius"/>
    </source>
</evidence>
<feature type="transmembrane region" description="Helical" evidence="1">
    <location>
        <begin position="15"/>
        <end position="38"/>
    </location>
</feature>
<reference evidence="3" key="1">
    <citation type="journal article" date="2019" name="Int. J. Syst. Evol. Microbiol.">
        <title>The Global Catalogue of Microorganisms (GCM) 10K type strain sequencing project: providing services to taxonomists for standard genome sequencing and annotation.</title>
        <authorList>
            <consortium name="The Broad Institute Genomics Platform"/>
            <consortium name="The Broad Institute Genome Sequencing Center for Infectious Disease"/>
            <person name="Wu L."/>
            <person name="Ma J."/>
        </authorList>
    </citation>
    <scope>NUCLEOTIDE SEQUENCE [LARGE SCALE GENOMIC DNA]</scope>
    <source>
        <strain evidence="3">CCUG 56401</strain>
    </source>
</reference>